<dbReference type="InterPro" id="IPR029062">
    <property type="entry name" value="Class_I_gatase-like"/>
</dbReference>
<evidence type="ECO:0000313" key="2">
    <source>
        <dbReference type="Proteomes" id="UP000567179"/>
    </source>
</evidence>
<gene>
    <name evidence="1" type="ORF">D9619_013556</name>
</gene>
<dbReference type="PANTHER" id="PTHR42695:SF5">
    <property type="entry name" value="GLUTAMINE AMIDOTRANSFERASE YLR126C-RELATED"/>
    <property type="match status" value="1"/>
</dbReference>
<dbReference type="GO" id="GO:0005634">
    <property type="term" value="C:nucleus"/>
    <property type="evidence" value="ECO:0007669"/>
    <property type="project" value="TreeGrafter"/>
</dbReference>
<evidence type="ECO:0000313" key="1">
    <source>
        <dbReference type="EMBL" id="KAF5309043.1"/>
    </source>
</evidence>
<organism evidence="1 2">
    <name type="scientific">Psilocybe cf. subviscida</name>
    <dbReference type="NCBI Taxonomy" id="2480587"/>
    <lineage>
        <taxon>Eukaryota</taxon>
        <taxon>Fungi</taxon>
        <taxon>Dikarya</taxon>
        <taxon>Basidiomycota</taxon>
        <taxon>Agaricomycotina</taxon>
        <taxon>Agaricomycetes</taxon>
        <taxon>Agaricomycetidae</taxon>
        <taxon>Agaricales</taxon>
        <taxon>Agaricineae</taxon>
        <taxon>Strophariaceae</taxon>
        <taxon>Psilocybe</taxon>
    </lineage>
</organism>
<keyword evidence="2" id="KW-1185">Reference proteome</keyword>
<dbReference type="InterPro" id="IPR044992">
    <property type="entry name" value="ChyE-like"/>
</dbReference>
<dbReference type="EMBL" id="JAACJJ010000062">
    <property type="protein sequence ID" value="KAF5309043.1"/>
    <property type="molecule type" value="Genomic_DNA"/>
</dbReference>
<accession>A0A8H5ER29</accession>
<dbReference type="SUPFAM" id="SSF52317">
    <property type="entry name" value="Class I glutamine amidotransferase-like"/>
    <property type="match status" value="1"/>
</dbReference>
<comment type="caution">
    <text evidence="1">The sequence shown here is derived from an EMBL/GenBank/DDBJ whole genome shotgun (WGS) entry which is preliminary data.</text>
</comment>
<dbReference type="OrthoDB" id="92161at2759"/>
<protein>
    <recommendedName>
        <fullName evidence="3">Glutamine amidotransferase domain-containing protein</fullName>
    </recommendedName>
</protein>
<dbReference type="Proteomes" id="UP000567179">
    <property type="component" value="Unassembled WGS sequence"/>
</dbReference>
<sequence length="101" mass="11024">MHRDHVPALPPGFELLGATDISPVQGMVRFSPDTDRVHIFTVQGHPEFTEPIVTAIIAQRSGSGAIGQETAAEYEASRRYVRDDGPGRVGRTLWKVITGDL</sequence>
<name>A0A8H5ER29_9AGAR</name>
<reference evidence="1 2" key="1">
    <citation type="journal article" date="2020" name="ISME J.">
        <title>Uncovering the hidden diversity of litter-decomposition mechanisms in mushroom-forming fungi.</title>
        <authorList>
            <person name="Floudas D."/>
            <person name="Bentzer J."/>
            <person name="Ahren D."/>
            <person name="Johansson T."/>
            <person name="Persson P."/>
            <person name="Tunlid A."/>
        </authorList>
    </citation>
    <scope>NUCLEOTIDE SEQUENCE [LARGE SCALE GENOMIC DNA]</scope>
    <source>
        <strain evidence="1 2">CBS 101986</strain>
    </source>
</reference>
<dbReference type="Gene3D" id="3.40.50.880">
    <property type="match status" value="1"/>
</dbReference>
<proteinExistence type="predicted"/>
<dbReference type="PANTHER" id="PTHR42695">
    <property type="entry name" value="GLUTAMINE AMIDOTRANSFERASE YLR126C-RELATED"/>
    <property type="match status" value="1"/>
</dbReference>
<evidence type="ECO:0008006" key="3">
    <source>
        <dbReference type="Google" id="ProtNLM"/>
    </source>
</evidence>
<dbReference type="AlphaFoldDB" id="A0A8H5ER29"/>
<dbReference type="GO" id="GO:0005829">
    <property type="term" value="C:cytosol"/>
    <property type="evidence" value="ECO:0007669"/>
    <property type="project" value="TreeGrafter"/>
</dbReference>